<organism evidence="5 6">
    <name type="scientific">Lactobacillus gasseri SV-16A-US</name>
    <dbReference type="NCBI Taxonomy" id="575604"/>
    <lineage>
        <taxon>Bacteria</taxon>
        <taxon>Bacillati</taxon>
        <taxon>Bacillota</taxon>
        <taxon>Bacilli</taxon>
        <taxon>Lactobacillales</taxon>
        <taxon>Lactobacillaceae</taxon>
        <taxon>Lactobacillus</taxon>
    </lineage>
</organism>
<dbReference type="InterPro" id="IPR003812">
    <property type="entry name" value="Fido"/>
</dbReference>
<gene>
    <name evidence="5" type="ORF">HMPREF5175_01931</name>
</gene>
<reference evidence="5 6" key="1">
    <citation type="submission" date="2010-03" db="EMBL/GenBank/DDBJ databases">
        <title>The Genome Sequence of Lactobacillus gasseri strain SV-16A-US.</title>
        <authorList>
            <consortium name="The Broad Institute Genome Sequencing Platform"/>
            <person name="Ward D."/>
            <person name="Earl A."/>
            <person name="Feldgarden M."/>
            <person name="Gevers D."/>
            <person name="Young S.K."/>
            <person name="Zeng Q."/>
            <person name="Koehrsen M."/>
            <person name="Alvarado L."/>
            <person name="Berlin A."/>
            <person name="Bochicchio J."/>
            <person name="Borenstein D."/>
            <person name="Chapman S.B."/>
            <person name="Chen Z."/>
            <person name="Engels R."/>
            <person name="Freedman E."/>
            <person name="Gellesch M."/>
            <person name="Goldberg J."/>
            <person name="Griggs A."/>
            <person name="Gujja S."/>
            <person name="Heilman E."/>
            <person name="Heiman D."/>
            <person name="Hepburn T."/>
            <person name="Howarth C."/>
            <person name="Jen D."/>
            <person name="Larson L."/>
            <person name="Mehta T."/>
            <person name="Park D."/>
            <person name="Pearson M."/>
            <person name="Roberts A."/>
            <person name="Saif S."/>
            <person name="Shea T."/>
            <person name="Shenoy N."/>
            <person name="Sisk P."/>
            <person name="Stolte C."/>
            <person name="Sykes S."/>
            <person name="Thomson T."/>
            <person name="Walk T."/>
            <person name="White J."/>
            <person name="Yandava C."/>
            <person name="Liu Y."/>
            <person name="Xu Q."/>
            <person name="Haas B."/>
            <person name="Nusbaum C."/>
            <person name="Birren B."/>
        </authorList>
    </citation>
    <scope>NUCLEOTIDE SEQUENCE [LARGE SCALE GENOMIC DNA]</scope>
    <source>
        <strain evidence="5 6">SV-16A-US</strain>
    </source>
</reference>
<protein>
    <submittedName>
        <fullName evidence="5">Fic protein</fullName>
    </submittedName>
</protein>
<dbReference type="GO" id="GO:0005524">
    <property type="term" value="F:ATP binding"/>
    <property type="evidence" value="ECO:0007669"/>
    <property type="project" value="UniProtKB-KW"/>
</dbReference>
<proteinExistence type="predicted"/>
<dbReference type="SUPFAM" id="SSF140931">
    <property type="entry name" value="Fic-like"/>
    <property type="match status" value="1"/>
</dbReference>
<keyword evidence="2" id="KW-0547">Nucleotide-binding</keyword>
<accession>A0AB34NX25</accession>
<dbReference type="PANTHER" id="PTHR13504">
    <property type="entry name" value="FIDO DOMAIN-CONTAINING PROTEIN DDB_G0283145"/>
    <property type="match status" value="1"/>
</dbReference>
<dbReference type="PANTHER" id="PTHR13504:SF38">
    <property type="entry name" value="FIDO DOMAIN-CONTAINING PROTEIN"/>
    <property type="match status" value="1"/>
</dbReference>
<dbReference type="PROSITE" id="PS51459">
    <property type="entry name" value="FIDO"/>
    <property type="match status" value="1"/>
</dbReference>
<evidence type="ECO:0000313" key="5">
    <source>
        <dbReference type="EMBL" id="KFL96418.1"/>
    </source>
</evidence>
<evidence type="ECO:0000256" key="2">
    <source>
        <dbReference type="PIRSR" id="PIRSR640198-2"/>
    </source>
</evidence>
<dbReference type="Pfam" id="PF02661">
    <property type="entry name" value="Fic"/>
    <property type="match status" value="1"/>
</dbReference>
<feature type="site" description="Important for autoinhibition of adenylyltransferase activity" evidence="3">
    <location>
        <position position="24"/>
    </location>
</feature>
<dbReference type="InterPro" id="IPR040198">
    <property type="entry name" value="Fido_containing"/>
</dbReference>
<name>A0AB34NX25_LACGS</name>
<feature type="binding site" evidence="2">
    <location>
        <begin position="164"/>
        <end position="171"/>
    </location>
    <ligand>
        <name>ATP</name>
        <dbReference type="ChEBI" id="CHEBI:30616"/>
    </ligand>
</feature>
<dbReference type="AlphaFoldDB" id="A0AB34NX25"/>
<dbReference type="RefSeq" id="WP_003654452.1">
    <property type="nucleotide sequence ID" value="NZ_KN050677.1"/>
</dbReference>
<feature type="binding site" evidence="2">
    <location>
        <position position="204"/>
    </location>
    <ligand>
        <name>ATP</name>
        <dbReference type="ChEBI" id="CHEBI:30616"/>
    </ligand>
</feature>
<evidence type="ECO:0000259" key="4">
    <source>
        <dbReference type="PROSITE" id="PS51459"/>
    </source>
</evidence>
<dbReference type="InterPro" id="IPR036597">
    <property type="entry name" value="Fido-like_dom_sf"/>
</dbReference>
<dbReference type="EMBL" id="KN050677">
    <property type="protein sequence ID" value="KFL96418.1"/>
    <property type="molecule type" value="Genomic_DNA"/>
</dbReference>
<feature type="active site" evidence="1">
    <location>
        <position position="160"/>
    </location>
</feature>
<evidence type="ECO:0000313" key="6">
    <source>
        <dbReference type="Proteomes" id="UP000030761"/>
    </source>
</evidence>
<dbReference type="Proteomes" id="UP000030761">
    <property type="component" value="Unassembled WGS sequence"/>
</dbReference>
<keyword evidence="2" id="KW-0067">ATP-binding</keyword>
<feature type="domain" description="Fido" evidence="4">
    <location>
        <begin position="78"/>
        <end position="229"/>
    </location>
</feature>
<evidence type="ECO:0000256" key="3">
    <source>
        <dbReference type="PIRSR" id="PIRSR640198-3"/>
    </source>
</evidence>
<sequence length="362" mass="42151">MLKYPKDYLDDVMVRFAYNSNAIEGNKLTLGQTRAVILNETITSTGIEGVKLKDLYAADNQKDAFNELIYLANNNAPLNMDTLLKLQFELTKNTIATAGKFKTNENYIAGADFKTASLQVVYQLMHEWLDNTSFRIENSKNDDELLRTLIETHIDFERMHPFDDGNGRTGRELINLELAKHEMSFLVVRVTDRPFYLQNLADRNVDNLVGYAKERMAEEKDRYTAYVSQNQKQEQFYKDEIKKLDESTISAKEKIYGVRDTSAFDKTDIQLNRVYARKFLKENHFEVSDKNIKEISENIALNRINNREKNKDFSVQAGYKSEKEKLDNSLVKKTYNNKFKEHNNHISKKLYPSKTQDQNLEI</sequence>
<evidence type="ECO:0000256" key="1">
    <source>
        <dbReference type="PIRSR" id="PIRSR640198-1"/>
    </source>
</evidence>
<dbReference type="Gene3D" id="1.10.3290.10">
    <property type="entry name" value="Fido-like domain"/>
    <property type="match status" value="1"/>
</dbReference>